<protein>
    <submittedName>
        <fullName evidence="1">Uncharacterized protein</fullName>
    </submittedName>
</protein>
<organism evidence="1">
    <name type="scientific">virus sp. ctQcs9</name>
    <dbReference type="NCBI Taxonomy" id="2825816"/>
    <lineage>
        <taxon>Viruses</taxon>
    </lineage>
</organism>
<proteinExistence type="predicted"/>
<sequence length="86" mass="9715">MHYDVSTKNWESYNLTNWYSYAQDRAGNDSTKGGLDLSISFDTSDGITARDIHSAADVESIVIPAYKKMFEAVINKYVDVDNLAYH</sequence>
<evidence type="ECO:0000313" key="1">
    <source>
        <dbReference type="EMBL" id="DAE28154.1"/>
    </source>
</evidence>
<name>A0A8S5RAH1_9VIRU</name>
<dbReference type="EMBL" id="BK059082">
    <property type="protein sequence ID" value="DAE28154.1"/>
    <property type="molecule type" value="Genomic_DNA"/>
</dbReference>
<reference evidence="1" key="1">
    <citation type="journal article" date="2021" name="Proc. Natl. Acad. Sci. U.S.A.">
        <title>A Catalog of Tens of Thousands of Viruses from Human Metagenomes Reveals Hidden Associations with Chronic Diseases.</title>
        <authorList>
            <person name="Tisza M.J."/>
            <person name="Buck C.B."/>
        </authorList>
    </citation>
    <scope>NUCLEOTIDE SEQUENCE</scope>
    <source>
        <strain evidence="1">CtQcs9</strain>
    </source>
</reference>
<accession>A0A8S5RAH1</accession>